<organism evidence="10 11">
    <name type="scientific">Candidatus Onthovivens merdipullorum</name>
    <dbReference type="NCBI Taxonomy" id="2840889"/>
    <lineage>
        <taxon>Bacteria</taxon>
        <taxon>Bacillati</taxon>
        <taxon>Bacillota</taxon>
        <taxon>Bacilli</taxon>
        <taxon>Bacillales</taxon>
        <taxon>Candidatus Onthovivens</taxon>
    </lineage>
</organism>
<dbReference type="NCBIfam" id="TIGR00810">
    <property type="entry name" value="secG"/>
    <property type="match status" value="1"/>
</dbReference>
<keyword evidence="5 9" id="KW-0653">Protein transport</keyword>
<evidence type="ECO:0000256" key="9">
    <source>
        <dbReference type="RuleBase" id="RU365087"/>
    </source>
</evidence>
<evidence type="ECO:0000256" key="5">
    <source>
        <dbReference type="ARBA" id="ARBA00022927"/>
    </source>
</evidence>
<evidence type="ECO:0000256" key="2">
    <source>
        <dbReference type="ARBA" id="ARBA00008445"/>
    </source>
</evidence>
<dbReference type="Pfam" id="PF03840">
    <property type="entry name" value="SecG"/>
    <property type="match status" value="1"/>
</dbReference>
<evidence type="ECO:0000256" key="3">
    <source>
        <dbReference type="ARBA" id="ARBA00022448"/>
    </source>
</evidence>
<comment type="similarity">
    <text evidence="2 9">Belongs to the SecG family.</text>
</comment>
<evidence type="ECO:0000256" key="8">
    <source>
        <dbReference type="ARBA" id="ARBA00023136"/>
    </source>
</evidence>
<comment type="function">
    <text evidence="9">Involved in protein export. Participates in an early event of protein translocation.</text>
</comment>
<evidence type="ECO:0000256" key="1">
    <source>
        <dbReference type="ARBA" id="ARBA00004141"/>
    </source>
</evidence>
<evidence type="ECO:0000256" key="7">
    <source>
        <dbReference type="ARBA" id="ARBA00023010"/>
    </source>
</evidence>
<dbReference type="Proteomes" id="UP000823613">
    <property type="component" value="Unassembled WGS sequence"/>
</dbReference>
<keyword evidence="7 9" id="KW-0811">Translocation</keyword>
<dbReference type="GO" id="GO:0009306">
    <property type="term" value="P:protein secretion"/>
    <property type="evidence" value="ECO:0007669"/>
    <property type="project" value="UniProtKB-UniRule"/>
</dbReference>
<reference evidence="10" key="1">
    <citation type="submission" date="2020-10" db="EMBL/GenBank/DDBJ databases">
        <authorList>
            <person name="Gilroy R."/>
        </authorList>
    </citation>
    <scope>NUCLEOTIDE SEQUENCE</scope>
    <source>
        <strain evidence="10">11159</strain>
    </source>
</reference>
<keyword evidence="3 9" id="KW-0813">Transport</keyword>
<feature type="transmembrane region" description="Helical" evidence="9">
    <location>
        <begin position="52"/>
        <end position="74"/>
    </location>
</feature>
<evidence type="ECO:0000313" key="11">
    <source>
        <dbReference type="Proteomes" id="UP000823613"/>
    </source>
</evidence>
<sequence>MQWYDYVFWVIAIIIIILSLLQGGKSEGASGAITGGGLNVFVKTKERGSELIISYMTLGFAIVFLFLALLSQALGAGATAAA</sequence>
<dbReference type="EMBL" id="JADIMY010000114">
    <property type="protein sequence ID" value="MBO8427997.1"/>
    <property type="molecule type" value="Genomic_DNA"/>
</dbReference>
<evidence type="ECO:0000313" key="10">
    <source>
        <dbReference type="EMBL" id="MBO8427997.1"/>
    </source>
</evidence>
<dbReference type="InterPro" id="IPR004692">
    <property type="entry name" value="SecG"/>
</dbReference>
<accession>A0A9D9DHW8</accession>
<feature type="transmembrane region" description="Helical" evidence="9">
    <location>
        <begin position="6"/>
        <end position="23"/>
    </location>
</feature>
<keyword evidence="6 9" id="KW-1133">Transmembrane helix</keyword>
<dbReference type="GO" id="GO:0015450">
    <property type="term" value="F:protein-transporting ATPase activity"/>
    <property type="evidence" value="ECO:0007669"/>
    <property type="project" value="UniProtKB-UniRule"/>
</dbReference>
<gene>
    <name evidence="10" type="primary">secG</name>
    <name evidence="10" type="ORF">IAC58_05605</name>
</gene>
<comment type="caution">
    <text evidence="10">The sequence shown here is derived from an EMBL/GenBank/DDBJ whole genome shotgun (WGS) entry which is preliminary data.</text>
</comment>
<evidence type="ECO:0000256" key="4">
    <source>
        <dbReference type="ARBA" id="ARBA00022692"/>
    </source>
</evidence>
<keyword evidence="8 9" id="KW-0472">Membrane</keyword>
<keyword evidence="4 9" id="KW-0812">Transmembrane</keyword>
<comment type="subcellular location">
    <subcellularLocation>
        <location evidence="9">Cell membrane</location>
        <topology evidence="9">Multi-pass membrane protein</topology>
    </subcellularLocation>
    <subcellularLocation>
        <location evidence="1">Membrane</location>
        <topology evidence="1">Multi-pass membrane protein</topology>
    </subcellularLocation>
</comment>
<dbReference type="AlphaFoldDB" id="A0A9D9DHW8"/>
<protein>
    <recommendedName>
        <fullName evidence="9">Protein-export membrane protein SecG</fullName>
    </recommendedName>
</protein>
<evidence type="ECO:0000256" key="6">
    <source>
        <dbReference type="ARBA" id="ARBA00022989"/>
    </source>
</evidence>
<reference evidence="10" key="2">
    <citation type="journal article" date="2021" name="PeerJ">
        <title>Extensive microbial diversity within the chicken gut microbiome revealed by metagenomics and culture.</title>
        <authorList>
            <person name="Gilroy R."/>
            <person name="Ravi A."/>
            <person name="Getino M."/>
            <person name="Pursley I."/>
            <person name="Horton D.L."/>
            <person name="Alikhan N.F."/>
            <person name="Baker D."/>
            <person name="Gharbi K."/>
            <person name="Hall N."/>
            <person name="Watson M."/>
            <person name="Adriaenssens E.M."/>
            <person name="Foster-Nyarko E."/>
            <person name="Jarju S."/>
            <person name="Secka A."/>
            <person name="Antonio M."/>
            <person name="Oren A."/>
            <person name="Chaudhuri R.R."/>
            <person name="La Ragione R."/>
            <person name="Hildebrand F."/>
            <person name="Pallen M.J."/>
        </authorList>
    </citation>
    <scope>NUCLEOTIDE SEQUENCE</scope>
    <source>
        <strain evidence="10">11159</strain>
    </source>
</reference>
<keyword evidence="9" id="KW-1003">Cell membrane</keyword>
<name>A0A9D9DHW8_9BACL</name>
<proteinExistence type="inferred from homology"/>
<dbReference type="GO" id="GO:0005886">
    <property type="term" value="C:plasma membrane"/>
    <property type="evidence" value="ECO:0007669"/>
    <property type="project" value="UniProtKB-SubCell"/>
</dbReference>